<accession>A0AAV5GLB0</accession>
<evidence type="ECO:0000313" key="2">
    <source>
        <dbReference type="Proteomes" id="UP001342314"/>
    </source>
</evidence>
<comment type="caution">
    <text evidence="1">The sequence shown here is derived from an EMBL/GenBank/DDBJ whole genome shotgun (WGS) entry which is preliminary data.</text>
</comment>
<organism evidence="1 2">
    <name type="scientific">Rhodotorula paludigena</name>
    <dbReference type="NCBI Taxonomy" id="86838"/>
    <lineage>
        <taxon>Eukaryota</taxon>
        <taxon>Fungi</taxon>
        <taxon>Dikarya</taxon>
        <taxon>Basidiomycota</taxon>
        <taxon>Pucciniomycotina</taxon>
        <taxon>Microbotryomycetes</taxon>
        <taxon>Sporidiobolales</taxon>
        <taxon>Sporidiobolaceae</taxon>
        <taxon>Rhodotorula</taxon>
    </lineage>
</organism>
<proteinExistence type="predicted"/>
<evidence type="ECO:0000313" key="1">
    <source>
        <dbReference type="EMBL" id="GJN89453.1"/>
    </source>
</evidence>
<dbReference type="Proteomes" id="UP001342314">
    <property type="component" value="Unassembled WGS sequence"/>
</dbReference>
<dbReference type="AlphaFoldDB" id="A0AAV5GLB0"/>
<keyword evidence="2" id="KW-1185">Reference proteome</keyword>
<sequence>MSARYALLVEQLEVARDIVLNARQHSREADEHGFDSSALIFDGTLLFAHKILEAEVELAETADGLAEFARTLHRQAQVHHPRQPRPGDVFVRVTRGMLLPGDDRVPLCVVLWCMRRFHVHFKRDSGSVAAAAWPENVVRLRQGYSWATATKSVLPRFLRDRDLPDAALSWQQGLVGMHEVGEGSASAGLHMHDSAARKKMRTEYAEAFQYFASCFETLVASQPHSLGHANHANVYFTRSRMQLCM</sequence>
<reference evidence="1 2" key="1">
    <citation type="submission" date="2021-12" db="EMBL/GenBank/DDBJ databases">
        <title>High titer production of polyol ester of fatty acids by Rhodotorula paludigena BS15 towards product separation-free biomass refinery.</title>
        <authorList>
            <person name="Mano J."/>
            <person name="Ono H."/>
            <person name="Tanaka T."/>
            <person name="Naito K."/>
            <person name="Sushida H."/>
            <person name="Ike M."/>
            <person name="Tokuyasu K."/>
            <person name="Kitaoka M."/>
        </authorList>
    </citation>
    <scope>NUCLEOTIDE SEQUENCE [LARGE SCALE GENOMIC DNA]</scope>
    <source>
        <strain evidence="1 2">BS15</strain>
    </source>
</reference>
<gene>
    <name evidence="1" type="ORF">Rhopal_002439-T1</name>
</gene>
<dbReference type="EMBL" id="BQKY01000005">
    <property type="protein sequence ID" value="GJN89453.1"/>
    <property type="molecule type" value="Genomic_DNA"/>
</dbReference>
<protein>
    <submittedName>
        <fullName evidence="1">Uncharacterized protein</fullName>
    </submittedName>
</protein>
<name>A0AAV5GLB0_9BASI</name>